<reference evidence="1 2" key="1">
    <citation type="submission" date="2023-02" db="EMBL/GenBank/DDBJ databases">
        <title>LHISI_Scaffold_Assembly.</title>
        <authorList>
            <person name="Stuart O.P."/>
            <person name="Cleave R."/>
            <person name="Magrath M.J.L."/>
            <person name="Mikheyev A.S."/>
        </authorList>
    </citation>
    <scope>NUCLEOTIDE SEQUENCE [LARGE SCALE GENOMIC DNA]</scope>
    <source>
        <strain evidence="1">Daus_M_001</strain>
        <tissue evidence="1">Leg muscle</tissue>
    </source>
</reference>
<comment type="caution">
    <text evidence="1">The sequence shown here is derived from an EMBL/GenBank/DDBJ whole genome shotgun (WGS) entry which is preliminary data.</text>
</comment>
<evidence type="ECO:0000313" key="1">
    <source>
        <dbReference type="EMBL" id="KAJ8888259.1"/>
    </source>
</evidence>
<protein>
    <submittedName>
        <fullName evidence="1">Uncharacterized protein</fullName>
    </submittedName>
</protein>
<keyword evidence="2" id="KW-1185">Reference proteome</keyword>
<dbReference type="SUPFAM" id="SSF53098">
    <property type="entry name" value="Ribonuclease H-like"/>
    <property type="match status" value="1"/>
</dbReference>
<dbReference type="Gene3D" id="1.10.10.1070">
    <property type="entry name" value="Zinc finger, BED domain-containing"/>
    <property type="match status" value="1"/>
</dbReference>
<dbReference type="InterPro" id="IPR012337">
    <property type="entry name" value="RNaseH-like_sf"/>
</dbReference>
<organism evidence="1 2">
    <name type="scientific">Dryococelus australis</name>
    <dbReference type="NCBI Taxonomy" id="614101"/>
    <lineage>
        <taxon>Eukaryota</taxon>
        <taxon>Metazoa</taxon>
        <taxon>Ecdysozoa</taxon>
        <taxon>Arthropoda</taxon>
        <taxon>Hexapoda</taxon>
        <taxon>Insecta</taxon>
        <taxon>Pterygota</taxon>
        <taxon>Neoptera</taxon>
        <taxon>Polyneoptera</taxon>
        <taxon>Phasmatodea</taxon>
        <taxon>Verophasmatodea</taxon>
        <taxon>Anareolatae</taxon>
        <taxon>Phasmatidae</taxon>
        <taxon>Eurycanthinae</taxon>
        <taxon>Dryococelus</taxon>
    </lineage>
</organism>
<name>A0ABQ9HV47_9NEOP</name>
<dbReference type="SUPFAM" id="SSF140996">
    <property type="entry name" value="Hermes dimerisation domain"/>
    <property type="match status" value="1"/>
</dbReference>
<proteinExistence type="predicted"/>
<dbReference type="Proteomes" id="UP001159363">
    <property type="component" value="Chromosome 3"/>
</dbReference>
<evidence type="ECO:0000313" key="2">
    <source>
        <dbReference type="Proteomes" id="UP001159363"/>
    </source>
</evidence>
<dbReference type="EMBL" id="JARBHB010000003">
    <property type="protein sequence ID" value="KAJ8888259.1"/>
    <property type="molecule type" value="Genomic_DNA"/>
</dbReference>
<gene>
    <name evidence="1" type="ORF">PR048_007746</name>
</gene>
<accession>A0ABQ9HV47</accession>
<sequence>MMCAKDLRACSCADGDGLTEPAQEVGATFGHASATDVLPHRSTVAQSAVEQRACAMTMELWTNDFKKIHYLAVTAHYIDNEWRLINNVLIMKRFPDGRKSVNNIREELQNHLTERGIVGEVSQNVAFVADRGPNMKKALDVYARSFVLRTPRVFVSVRVVAKSHQLTEEWSFGRTSELEHTESRCPIRAPSTTISLGCLG</sequence>